<feature type="region of interest" description="Disordered" evidence="2">
    <location>
        <begin position="399"/>
        <end position="558"/>
    </location>
</feature>
<dbReference type="SMART" id="SM00674">
    <property type="entry name" value="CENPB"/>
    <property type="match status" value="1"/>
</dbReference>
<dbReference type="InterPro" id="IPR004875">
    <property type="entry name" value="DDE_SF_endonuclease_dom"/>
</dbReference>
<feature type="compositionally biased region" description="Acidic residues" evidence="2">
    <location>
        <begin position="426"/>
        <end position="435"/>
    </location>
</feature>
<gene>
    <name evidence="4" type="ORF">ARMOST_19055</name>
</gene>
<dbReference type="Gene3D" id="1.10.10.60">
    <property type="entry name" value="Homeodomain-like"/>
    <property type="match status" value="2"/>
</dbReference>
<evidence type="ECO:0000259" key="3">
    <source>
        <dbReference type="PROSITE" id="PS51253"/>
    </source>
</evidence>
<feature type="domain" description="HTH CENPB-type" evidence="3">
    <location>
        <begin position="75"/>
        <end position="148"/>
    </location>
</feature>
<dbReference type="EMBL" id="FUEG01000029">
    <property type="protein sequence ID" value="SJL15554.1"/>
    <property type="molecule type" value="Genomic_DNA"/>
</dbReference>
<dbReference type="AlphaFoldDB" id="A0A284S3J9"/>
<dbReference type="PANTHER" id="PTHR19303:SF74">
    <property type="entry name" value="POGO TRANSPOSABLE ELEMENT WITH KRAB DOMAIN"/>
    <property type="match status" value="1"/>
</dbReference>
<dbReference type="PANTHER" id="PTHR19303">
    <property type="entry name" value="TRANSPOSON"/>
    <property type="match status" value="1"/>
</dbReference>
<protein>
    <recommendedName>
        <fullName evidence="3">HTH CENPB-type domain-containing protein</fullName>
    </recommendedName>
</protein>
<proteinExistence type="predicted"/>
<keyword evidence="5" id="KW-1185">Reference proteome</keyword>
<feature type="compositionally biased region" description="Acidic residues" evidence="2">
    <location>
        <begin position="443"/>
        <end position="458"/>
    </location>
</feature>
<dbReference type="GO" id="GO:0003677">
    <property type="term" value="F:DNA binding"/>
    <property type="evidence" value="ECO:0007669"/>
    <property type="project" value="UniProtKB-KW"/>
</dbReference>
<sequence>MAKSTHQRNPPKNPSQRATKGTHTVNPETEERLAEAEAALRRGECKTYRQASEQFNVPYFTLQQRCRDEAAPKTKAHLNQLLLPLASEETLVDWIKFLSATGHPVNKQTIQPKVQTLMKELGRSIPDSSPSKSWIQRFLDRHPELKLGHGSGLDPKHAKAFNYLMVQSHFMLLKEHMETHNIPWENIYNMDEKGIQLGGGRRGSQQNDIPPGFVFAGSTKFPEWFTEPDTIVATSENGWTDDFVGFEWFKQGFIPKATAQNKSGTLILLIYDGHGSHTTLEWIEHACEHNIHLFCLPAHTTHRLQPLDVGVFSPLQHAWFIQCDEILEEMGNVMELRDVVAEYMKAQHTAFKSETILKAWRKAGIRPINPDIFTKADYAPSYSTSTQMHVPPLFLTKMPSVPDGSSDDGFFDPRTLAFSDPLNNDYGEENDEESDSQSSSNSDVEETEYGDDNQDEGDSTYSRERQEPSILGQSESEIPNPDHAPSQPWWLDPAIAEEYIIPAQRPELQQSAIPRPQSPAPSLAQQCNLKKSQSISASLSATSLGSHSSLDPFIESAW</sequence>
<dbReference type="Pfam" id="PF03184">
    <property type="entry name" value="DDE_1"/>
    <property type="match status" value="1"/>
</dbReference>
<evidence type="ECO:0000313" key="4">
    <source>
        <dbReference type="EMBL" id="SJL15554.1"/>
    </source>
</evidence>
<keyword evidence="1" id="KW-0238">DNA-binding</keyword>
<dbReference type="InterPro" id="IPR006600">
    <property type="entry name" value="HTH_CenpB_DNA-bd_dom"/>
</dbReference>
<accession>A0A284S3J9</accession>
<dbReference type="Pfam" id="PF03221">
    <property type="entry name" value="HTH_Tnp_Tc5"/>
    <property type="match status" value="1"/>
</dbReference>
<feature type="region of interest" description="Disordered" evidence="2">
    <location>
        <begin position="1"/>
        <end position="31"/>
    </location>
</feature>
<name>A0A284S3J9_ARMOS</name>
<dbReference type="Proteomes" id="UP000219338">
    <property type="component" value="Unassembled WGS sequence"/>
</dbReference>
<reference evidence="5" key="1">
    <citation type="journal article" date="2017" name="Nat. Ecol. Evol.">
        <title>Genome expansion and lineage-specific genetic innovations in the forest pathogenic fungi Armillaria.</title>
        <authorList>
            <person name="Sipos G."/>
            <person name="Prasanna A.N."/>
            <person name="Walter M.C."/>
            <person name="O'Connor E."/>
            <person name="Balint B."/>
            <person name="Krizsan K."/>
            <person name="Kiss B."/>
            <person name="Hess J."/>
            <person name="Varga T."/>
            <person name="Slot J."/>
            <person name="Riley R."/>
            <person name="Boka B."/>
            <person name="Rigling D."/>
            <person name="Barry K."/>
            <person name="Lee J."/>
            <person name="Mihaltcheva S."/>
            <person name="LaButti K."/>
            <person name="Lipzen A."/>
            <person name="Waldron R."/>
            <person name="Moloney N.M."/>
            <person name="Sperisen C."/>
            <person name="Kredics L."/>
            <person name="Vagvoelgyi C."/>
            <person name="Patrignani A."/>
            <person name="Fitzpatrick D."/>
            <person name="Nagy I."/>
            <person name="Doyle S."/>
            <person name="Anderson J.B."/>
            <person name="Grigoriev I.V."/>
            <person name="Gueldener U."/>
            <person name="Muensterkoetter M."/>
            <person name="Nagy L.G."/>
        </authorList>
    </citation>
    <scope>NUCLEOTIDE SEQUENCE [LARGE SCALE GENOMIC DNA]</scope>
    <source>
        <strain evidence="5">C18/9</strain>
    </source>
</reference>
<dbReference type="GO" id="GO:0005634">
    <property type="term" value="C:nucleus"/>
    <property type="evidence" value="ECO:0007669"/>
    <property type="project" value="TreeGrafter"/>
</dbReference>
<feature type="compositionally biased region" description="Polar residues" evidence="2">
    <location>
        <begin position="7"/>
        <end position="27"/>
    </location>
</feature>
<evidence type="ECO:0000256" key="2">
    <source>
        <dbReference type="SAM" id="MobiDB-lite"/>
    </source>
</evidence>
<evidence type="ECO:0000313" key="5">
    <source>
        <dbReference type="Proteomes" id="UP000219338"/>
    </source>
</evidence>
<dbReference type="OMA" id="IECICAN"/>
<evidence type="ECO:0000256" key="1">
    <source>
        <dbReference type="ARBA" id="ARBA00023125"/>
    </source>
</evidence>
<dbReference type="InterPro" id="IPR050863">
    <property type="entry name" value="CenT-Element_Derived"/>
</dbReference>
<feature type="compositionally biased region" description="Low complexity" evidence="2">
    <location>
        <begin position="529"/>
        <end position="550"/>
    </location>
</feature>
<dbReference type="PROSITE" id="PS51253">
    <property type="entry name" value="HTH_CENPB"/>
    <property type="match status" value="1"/>
</dbReference>
<dbReference type="OrthoDB" id="3265672at2759"/>
<dbReference type="STRING" id="47428.A0A284S3J9"/>
<organism evidence="4 5">
    <name type="scientific">Armillaria ostoyae</name>
    <name type="common">Armillaria root rot fungus</name>
    <dbReference type="NCBI Taxonomy" id="47428"/>
    <lineage>
        <taxon>Eukaryota</taxon>
        <taxon>Fungi</taxon>
        <taxon>Dikarya</taxon>
        <taxon>Basidiomycota</taxon>
        <taxon>Agaricomycotina</taxon>
        <taxon>Agaricomycetes</taxon>
        <taxon>Agaricomycetidae</taxon>
        <taxon>Agaricales</taxon>
        <taxon>Marasmiineae</taxon>
        <taxon>Physalacriaceae</taxon>
        <taxon>Armillaria</taxon>
    </lineage>
</organism>